<dbReference type="Gene3D" id="3.40.50.12780">
    <property type="entry name" value="N-terminal domain of ligase-like"/>
    <property type="match status" value="1"/>
</dbReference>
<dbReference type="PANTHER" id="PTHR45527">
    <property type="entry name" value="NONRIBOSOMAL PEPTIDE SYNTHETASE"/>
    <property type="match status" value="1"/>
</dbReference>
<dbReference type="InterPro" id="IPR020459">
    <property type="entry name" value="AMP-binding"/>
</dbReference>
<feature type="domain" description="AMP-dependent synthetase/ligase" evidence="1">
    <location>
        <begin position="10"/>
        <end position="350"/>
    </location>
</feature>
<dbReference type="PROSITE" id="PS00455">
    <property type="entry name" value="AMP_BINDING"/>
    <property type="match status" value="1"/>
</dbReference>
<evidence type="ECO:0000313" key="4">
    <source>
        <dbReference type="Proteomes" id="UP001500416"/>
    </source>
</evidence>
<name>A0ABN0UJW4_9PSEU</name>
<dbReference type="EMBL" id="BAAABU010000020">
    <property type="protein sequence ID" value="GAA0252481.1"/>
    <property type="molecule type" value="Genomic_DNA"/>
</dbReference>
<evidence type="ECO:0000313" key="3">
    <source>
        <dbReference type="EMBL" id="GAA0252481.1"/>
    </source>
</evidence>
<dbReference type="Proteomes" id="UP001500416">
    <property type="component" value="Unassembled WGS sequence"/>
</dbReference>
<dbReference type="Pfam" id="PF13193">
    <property type="entry name" value="AMP-binding_C"/>
    <property type="match status" value="1"/>
</dbReference>
<dbReference type="InterPro" id="IPR010071">
    <property type="entry name" value="AA_adenyl_dom"/>
</dbReference>
<evidence type="ECO:0000259" key="2">
    <source>
        <dbReference type="Pfam" id="PF13193"/>
    </source>
</evidence>
<dbReference type="InterPro" id="IPR020845">
    <property type="entry name" value="AMP-binding_CS"/>
</dbReference>
<dbReference type="CDD" id="cd05930">
    <property type="entry name" value="A_NRPS"/>
    <property type="match status" value="1"/>
</dbReference>
<dbReference type="SUPFAM" id="SSF56801">
    <property type="entry name" value="Acetyl-CoA synthetase-like"/>
    <property type="match status" value="1"/>
</dbReference>
<keyword evidence="3" id="KW-0436">Ligase</keyword>
<organism evidence="3 4">
    <name type="scientific">Saccharothrix mutabilis subsp. mutabilis</name>
    <dbReference type="NCBI Taxonomy" id="66855"/>
    <lineage>
        <taxon>Bacteria</taxon>
        <taxon>Bacillati</taxon>
        <taxon>Actinomycetota</taxon>
        <taxon>Actinomycetes</taxon>
        <taxon>Pseudonocardiales</taxon>
        <taxon>Pseudonocardiaceae</taxon>
        <taxon>Saccharothrix</taxon>
    </lineage>
</organism>
<dbReference type="PANTHER" id="PTHR45527:SF1">
    <property type="entry name" value="FATTY ACID SYNTHASE"/>
    <property type="match status" value="1"/>
</dbReference>
<dbReference type="GO" id="GO:0016874">
    <property type="term" value="F:ligase activity"/>
    <property type="evidence" value="ECO:0007669"/>
    <property type="project" value="UniProtKB-KW"/>
</dbReference>
<dbReference type="Pfam" id="PF00501">
    <property type="entry name" value="AMP-binding"/>
    <property type="match status" value="1"/>
</dbReference>
<protein>
    <submittedName>
        <fullName evidence="3">D-alanine--poly(Phosphoribitol) ligase</fullName>
    </submittedName>
</protein>
<dbReference type="NCBIfam" id="TIGR01733">
    <property type="entry name" value="AA-adenyl-dom"/>
    <property type="match status" value="1"/>
</dbReference>
<evidence type="ECO:0000259" key="1">
    <source>
        <dbReference type="Pfam" id="PF00501"/>
    </source>
</evidence>
<gene>
    <name evidence="3" type="ORF">GCM10010492_61290</name>
</gene>
<dbReference type="PRINTS" id="PR00154">
    <property type="entry name" value="AMPBINDING"/>
</dbReference>
<dbReference type="InterPro" id="IPR000873">
    <property type="entry name" value="AMP-dep_synth/lig_dom"/>
</dbReference>
<sequence>MILPDLVRAGARRDGSAPAVWTADGSMTYAELDREADRVGRFLSSLDVRRGDRVALWLPKSLAAVVAMQAVLRLGAAYVPVDPLSPAHRAQQVIRDCAPAVVVTTPENVGVVPGAVCLELGGGPVEPLPPVSASPDDLAYILYTSGSTGVPKGVRISHRNALAFVEWAAGALDARASDRFANHAPFHFDLSVLDLYVPFLVGASVALVPQEAAYAPKRLVELLVSQRITVWYSVPSVLVLMARNGLLETDLPELRAVLFAGEPYPVDHLRALRAHLPHARLLNLYGPTETNVCTYFEVGEVPDSWTRPAPIGRACSGDTVWAVRDDGSVAGVGEEGELVVSGPTVMLGYHGQPPHTGPYATGDRVVLSPDGDYRYLGRRDGMVKLRGNRVELGDVEAALQSHPAVSEVAVSVRGAGLDARLVAHVVAAGEFGLLDAKRHCASHLPRHMIVDAVRLVPALPRTPNGKLDRRALAALPDPLGGYRHG</sequence>
<reference evidence="3 4" key="1">
    <citation type="journal article" date="2019" name="Int. J. Syst. Evol. Microbiol.">
        <title>The Global Catalogue of Microorganisms (GCM) 10K type strain sequencing project: providing services to taxonomists for standard genome sequencing and annotation.</title>
        <authorList>
            <consortium name="The Broad Institute Genomics Platform"/>
            <consortium name="The Broad Institute Genome Sequencing Center for Infectious Disease"/>
            <person name="Wu L."/>
            <person name="Ma J."/>
        </authorList>
    </citation>
    <scope>NUCLEOTIDE SEQUENCE [LARGE SCALE GENOMIC DNA]</scope>
    <source>
        <strain evidence="3 4">JCM 3380</strain>
    </source>
</reference>
<accession>A0ABN0UJW4</accession>
<comment type="caution">
    <text evidence="3">The sequence shown here is derived from an EMBL/GenBank/DDBJ whole genome shotgun (WGS) entry which is preliminary data.</text>
</comment>
<dbReference type="InterPro" id="IPR042099">
    <property type="entry name" value="ANL_N_sf"/>
</dbReference>
<dbReference type="RefSeq" id="WP_343937441.1">
    <property type="nucleotide sequence ID" value="NZ_BAAABU010000020.1"/>
</dbReference>
<feature type="domain" description="AMP-binding enzyme C-terminal" evidence="2">
    <location>
        <begin position="395"/>
        <end position="466"/>
    </location>
</feature>
<dbReference type="Gene3D" id="3.30.300.30">
    <property type="match status" value="1"/>
</dbReference>
<dbReference type="InterPro" id="IPR045851">
    <property type="entry name" value="AMP-bd_C_sf"/>
</dbReference>
<dbReference type="InterPro" id="IPR025110">
    <property type="entry name" value="AMP-bd_C"/>
</dbReference>
<proteinExistence type="predicted"/>
<keyword evidence="4" id="KW-1185">Reference proteome</keyword>